<feature type="region of interest" description="Disordered" evidence="1">
    <location>
        <begin position="92"/>
        <end position="118"/>
    </location>
</feature>
<organism evidence="2 3">
    <name type="scientific">Medicago truncatula</name>
    <name type="common">Barrel medic</name>
    <name type="synonym">Medicago tribuloides</name>
    <dbReference type="NCBI Taxonomy" id="3880"/>
    <lineage>
        <taxon>Eukaryota</taxon>
        <taxon>Viridiplantae</taxon>
        <taxon>Streptophyta</taxon>
        <taxon>Embryophyta</taxon>
        <taxon>Tracheophyta</taxon>
        <taxon>Spermatophyta</taxon>
        <taxon>Magnoliopsida</taxon>
        <taxon>eudicotyledons</taxon>
        <taxon>Gunneridae</taxon>
        <taxon>Pentapetalae</taxon>
        <taxon>rosids</taxon>
        <taxon>fabids</taxon>
        <taxon>Fabales</taxon>
        <taxon>Fabaceae</taxon>
        <taxon>Papilionoideae</taxon>
        <taxon>50 kb inversion clade</taxon>
        <taxon>NPAAA clade</taxon>
        <taxon>Hologalegina</taxon>
        <taxon>IRL clade</taxon>
        <taxon>Trifolieae</taxon>
        <taxon>Medicago</taxon>
    </lineage>
</organism>
<gene>
    <name evidence="2" type="ORF">MtrunA17_Chr6g0457721</name>
</gene>
<protein>
    <submittedName>
        <fullName evidence="2">Uncharacterized protein</fullName>
    </submittedName>
</protein>
<sequence>MQRCHPLRLVMNLDIICFQILNRQELSSIVFDPNSVSRVREDARIPGIVHEIRRLADLELSIVKSIPRGFNSLRYIYEDIVEENVAAGIYDSQARDQSTSSETNAGSSLPNTTPLPNP</sequence>
<comment type="caution">
    <text evidence="2">The sequence shown here is derived from an EMBL/GenBank/DDBJ whole genome shotgun (WGS) entry which is preliminary data.</text>
</comment>
<dbReference type="Proteomes" id="UP000265566">
    <property type="component" value="Chromosome 6"/>
</dbReference>
<accession>A0A396HAY5</accession>
<feature type="compositionally biased region" description="Polar residues" evidence="1">
    <location>
        <begin position="95"/>
        <end position="112"/>
    </location>
</feature>
<dbReference type="EMBL" id="PSQE01000006">
    <property type="protein sequence ID" value="RHN50470.1"/>
    <property type="molecule type" value="Genomic_DNA"/>
</dbReference>
<dbReference type="Gramene" id="rna34753">
    <property type="protein sequence ID" value="RHN50470.1"/>
    <property type="gene ID" value="gene34753"/>
</dbReference>
<evidence type="ECO:0000256" key="1">
    <source>
        <dbReference type="SAM" id="MobiDB-lite"/>
    </source>
</evidence>
<dbReference type="Pfam" id="PF23195">
    <property type="entry name" value="UBQLN1"/>
    <property type="match status" value="1"/>
</dbReference>
<reference evidence="3" key="1">
    <citation type="journal article" date="2018" name="Nat. Plants">
        <title>Whole-genome landscape of Medicago truncatula symbiotic genes.</title>
        <authorList>
            <person name="Pecrix Y."/>
            <person name="Staton S.E."/>
            <person name="Sallet E."/>
            <person name="Lelandais-Briere C."/>
            <person name="Moreau S."/>
            <person name="Carrere S."/>
            <person name="Blein T."/>
            <person name="Jardinaud M.F."/>
            <person name="Latrasse D."/>
            <person name="Zouine M."/>
            <person name="Zahm M."/>
            <person name="Kreplak J."/>
            <person name="Mayjonade B."/>
            <person name="Satge C."/>
            <person name="Perez M."/>
            <person name="Cauet S."/>
            <person name="Marande W."/>
            <person name="Chantry-Darmon C."/>
            <person name="Lopez-Roques C."/>
            <person name="Bouchez O."/>
            <person name="Berard A."/>
            <person name="Debelle F."/>
            <person name="Munos S."/>
            <person name="Bendahmane A."/>
            <person name="Berges H."/>
            <person name="Niebel A."/>
            <person name="Buitink J."/>
            <person name="Frugier F."/>
            <person name="Benhamed M."/>
            <person name="Crespi M."/>
            <person name="Gouzy J."/>
            <person name="Gamas P."/>
        </authorList>
    </citation>
    <scope>NUCLEOTIDE SEQUENCE [LARGE SCALE GENOMIC DNA]</scope>
    <source>
        <strain evidence="3">cv. Jemalong A17</strain>
    </source>
</reference>
<name>A0A396HAY5_MEDTR</name>
<evidence type="ECO:0000313" key="2">
    <source>
        <dbReference type="EMBL" id="RHN50470.1"/>
    </source>
</evidence>
<dbReference type="AlphaFoldDB" id="A0A396HAY5"/>
<evidence type="ECO:0000313" key="3">
    <source>
        <dbReference type="Proteomes" id="UP000265566"/>
    </source>
</evidence>
<proteinExistence type="predicted"/>